<dbReference type="OrthoDB" id="9803702at2"/>
<protein>
    <recommendedName>
        <fullName evidence="1">Histidine phosphotransferase ChpT C-terminal domain-containing protein</fullName>
    </recommendedName>
</protein>
<dbReference type="Proteomes" id="UP000002033">
    <property type="component" value="Chromosome"/>
</dbReference>
<dbReference type="HOGENOM" id="CLU_086320_0_0_5"/>
<gene>
    <name evidence="2" type="ordered locus">Hden_0868</name>
</gene>
<evidence type="ECO:0000259" key="1">
    <source>
        <dbReference type="Pfam" id="PF10090"/>
    </source>
</evidence>
<sequence length="216" mass="23181">MSQRAPVPPTDLELAALISSRICHDIINPVGAIFNGLEILDEDDDAQAKSYALNVIRNVTEQASARLEFARFAFGAAGSAGAMIDLTTAEKISRGFVKITQGKHKLIWRGAPGFVAKDKVKLLLNLIASSVTALPRGGEIDVAIAGSFEQPSFLIRCKGTSARPPQYLTDFVAGNPLALDAMSIQAYYTWRIAPTAGMRLEILKDGADILLVAKPE</sequence>
<dbReference type="Pfam" id="PF10090">
    <property type="entry name" value="HPTransfase"/>
    <property type="match status" value="1"/>
</dbReference>
<reference evidence="3" key="1">
    <citation type="journal article" date="2011" name="J. Bacteriol.">
        <title>Genome sequences of eight morphologically diverse alphaproteobacteria.</title>
        <authorList>
            <consortium name="US DOE Joint Genome Institute"/>
            <person name="Brown P.J."/>
            <person name="Kysela D.T."/>
            <person name="Buechlein A."/>
            <person name="Hemmerich C."/>
            <person name="Brun Y.V."/>
        </authorList>
    </citation>
    <scope>NUCLEOTIDE SEQUENCE [LARGE SCALE GENOMIC DNA]</scope>
    <source>
        <strain evidence="3">ATCC 51888 / DSM 1869 / NCIB 11706 / TK 0415</strain>
    </source>
</reference>
<evidence type="ECO:0000313" key="3">
    <source>
        <dbReference type="Proteomes" id="UP000002033"/>
    </source>
</evidence>
<dbReference type="InterPro" id="IPR036890">
    <property type="entry name" value="HATPase_C_sf"/>
</dbReference>
<proteinExistence type="predicted"/>
<keyword evidence="3" id="KW-1185">Reference proteome</keyword>
<feature type="domain" description="Histidine phosphotransferase ChpT C-terminal" evidence="1">
    <location>
        <begin position="87"/>
        <end position="207"/>
    </location>
</feature>
<dbReference type="InterPro" id="IPR018762">
    <property type="entry name" value="ChpT_C"/>
</dbReference>
<dbReference type="STRING" id="582899.Hden_0868"/>
<accession>D8JU95</accession>
<organism evidence="2 3">
    <name type="scientific">Hyphomicrobium denitrificans (strain ATCC 51888 / DSM 1869 / NCIMB 11706 / TK 0415)</name>
    <dbReference type="NCBI Taxonomy" id="582899"/>
    <lineage>
        <taxon>Bacteria</taxon>
        <taxon>Pseudomonadati</taxon>
        <taxon>Pseudomonadota</taxon>
        <taxon>Alphaproteobacteria</taxon>
        <taxon>Hyphomicrobiales</taxon>
        <taxon>Hyphomicrobiaceae</taxon>
        <taxon>Hyphomicrobium</taxon>
    </lineage>
</organism>
<dbReference type="AlphaFoldDB" id="D8JU95"/>
<evidence type="ECO:0000313" key="2">
    <source>
        <dbReference type="EMBL" id="ADJ22685.1"/>
    </source>
</evidence>
<dbReference type="eggNOG" id="COG5385">
    <property type="taxonomic scope" value="Bacteria"/>
</dbReference>
<dbReference type="Gene3D" id="1.10.287.130">
    <property type="match status" value="1"/>
</dbReference>
<dbReference type="RefSeq" id="WP_013214900.1">
    <property type="nucleotide sequence ID" value="NC_014313.1"/>
</dbReference>
<name>D8JU95_HYPDA</name>
<dbReference type="KEGG" id="hdn:Hden_0868"/>
<dbReference type="EMBL" id="CP002083">
    <property type="protein sequence ID" value="ADJ22685.1"/>
    <property type="molecule type" value="Genomic_DNA"/>
</dbReference>
<dbReference type="Gene3D" id="3.30.565.10">
    <property type="entry name" value="Histidine kinase-like ATPase, C-terminal domain"/>
    <property type="match status" value="1"/>
</dbReference>